<dbReference type="Gene3D" id="3.40.50.300">
    <property type="entry name" value="P-loop containing nucleotide triphosphate hydrolases"/>
    <property type="match status" value="1"/>
</dbReference>
<dbReference type="PANTHER" id="PTHR45626:SF11">
    <property type="entry name" value="FAMILY HELICASE, PUTATIVE (AFU_ORTHOLOGUE AFUA_5G06590)-RELATED"/>
    <property type="match status" value="1"/>
</dbReference>
<dbReference type="GO" id="GO:0006281">
    <property type="term" value="P:DNA repair"/>
    <property type="evidence" value="ECO:0007669"/>
    <property type="project" value="TreeGrafter"/>
</dbReference>
<proteinExistence type="inferred from homology"/>
<dbReference type="PANTHER" id="PTHR45626">
    <property type="entry name" value="TRANSCRIPTION TERMINATION FACTOR 2-RELATED"/>
    <property type="match status" value="1"/>
</dbReference>
<dbReference type="CDD" id="cd18008">
    <property type="entry name" value="DEXDc_SHPRH-like"/>
    <property type="match status" value="1"/>
</dbReference>
<organism evidence="16 17">
    <name type="scientific">Aspergillus terreus (strain NIH 2624 / FGSC A1156)</name>
    <dbReference type="NCBI Taxonomy" id="341663"/>
    <lineage>
        <taxon>Eukaryota</taxon>
        <taxon>Fungi</taxon>
        <taxon>Dikarya</taxon>
        <taxon>Ascomycota</taxon>
        <taxon>Pezizomycotina</taxon>
        <taxon>Eurotiomycetes</taxon>
        <taxon>Eurotiomycetidae</taxon>
        <taxon>Eurotiales</taxon>
        <taxon>Aspergillaceae</taxon>
        <taxon>Aspergillus</taxon>
        <taxon>Aspergillus subgen. Circumdati</taxon>
    </lineage>
</organism>
<evidence type="ECO:0000256" key="12">
    <source>
        <dbReference type="SAM" id="MobiDB-lite"/>
    </source>
</evidence>
<dbReference type="InterPro" id="IPR014905">
    <property type="entry name" value="HIRAN"/>
</dbReference>
<evidence type="ECO:0000256" key="10">
    <source>
        <dbReference type="ARBA" id="ARBA00023242"/>
    </source>
</evidence>
<dbReference type="GO" id="GO:0016818">
    <property type="term" value="F:hydrolase activity, acting on acid anhydrides, in phosphorus-containing anhydrides"/>
    <property type="evidence" value="ECO:0007669"/>
    <property type="project" value="InterPro"/>
</dbReference>
<dbReference type="OMA" id="ETTVWRL"/>
<dbReference type="InterPro" id="IPR038718">
    <property type="entry name" value="SNF2-like_sf"/>
</dbReference>
<evidence type="ECO:0000256" key="4">
    <source>
        <dbReference type="ARBA" id="ARBA00022741"/>
    </source>
</evidence>
<keyword evidence="7" id="KW-0347">Helicase</keyword>
<keyword evidence="8" id="KW-0862">Zinc</keyword>
<dbReference type="GO" id="GO:0008270">
    <property type="term" value="F:zinc ion binding"/>
    <property type="evidence" value="ECO:0007669"/>
    <property type="project" value="UniProtKB-KW"/>
</dbReference>
<dbReference type="HOGENOM" id="CLU_000315_2_5_1"/>
<dbReference type="Gene3D" id="3.30.70.2330">
    <property type="match status" value="1"/>
</dbReference>
<evidence type="ECO:0000259" key="14">
    <source>
        <dbReference type="PROSITE" id="PS51192"/>
    </source>
</evidence>
<feature type="compositionally biased region" description="Basic and acidic residues" evidence="12">
    <location>
        <begin position="1"/>
        <end position="14"/>
    </location>
</feature>
<dbReference type="GO" id="GO:0003676">
    <property type="term" value="F:nucleic acid binding"/>
    <property type="evidence" value="ECO:0007669"/>
    <property type="project" value="InterPro"/>
</dbReference>
<dbReference type="InterPro" id="IPR001650">
    <property type="entry name" value="Helicase_C-like"/>
</dbReference>
<evidence type="ECO:0000256" key="8">
    <source>
        <dbReference type="ARBA" id="ARBA00022833"/>
    </source>
</evidence>
<accession>Q0CAB7</accession>
<dbReference type="GO" id="GO:0008094">
    <property type="term" value="F:ATP-dependent activity, acting on DNA"/>
    <property type="evidence" value="ECO:0007669"/>
    <property type="project" value="TreeGrafter"/>
</dbReference>
<feature type="compositionally biased region" description="Basic and acidic residues" evidence="12">
    <location>
        <begin position="209"/>
        <end position="227"/>
    </location>
</feature>
<dbReference type="Pfam" id="PF00176">
    <property type="entry name" value="SNF2-rel_dom"/>
    <property type="match status" value="1"/>
</dbReference>
<keyword evidence="4" id="KW-0547">Nucleotide-binding</keyword>
<keyword evidence="5 11" id="KW-0863">Zinc-finger</keyword>
<dbReference type="SMART" id="SM00184">
    <property type="entry name" value="RING"/>
    <property type="match status" value="1"/>
</dbReference>
<evidence type="ECO:0000259" key="13">
    <source>
        <dbReference type="PROSITE" id="PS50089"/>
    </source>
</evidence>
<evidence type="ECO:0000256" key="11">
    <source>
        <dbReference type="PROSITE-ProRule" id="PRU00175"/>
    </source>
</evidence>
<evidence type="ECO:0000256" key="1">
    <source>
        <dbReference type="ARBA" id="ARBA00004123"/>
    </source>
</evidence>
<comment type="similarity">
    <text evidence="2">Belongs to the SNF2/RAD54 helicase family.</text>
</comment>
<evidence type="ECO:0008006" key="18">
    <source>
        <dbReference type="Google" id="ProtNLM"/>
    </source>
</evidence>
<dbReference type="SUPFAM" id="SSF57850">
    <property type="entry name" value="RING/U-box"/>
    <property type="match status" value="1"/>
</dbReference>
<evidence type="ECO:0000259" key="15">
    <source>
        <dbReference type="PROSITE" id="PS51194"/>
    </source>
</evidence>
<dbReference type="PROSITE" id="PS50089">
    <property type="entry name" value="ZF_RING_2"/>
    <property type="match status" value="1"/>
</dbReference>
<evidence type="ECO:0000256" key="5">
    <source>
        <dbReference type="ARBA" id="ARBA00022771"/>
    </source>
</evidence>
<feature type="domain" description="Helicase C-terminal" evidence="15">
    <location>
        <begin position="777"/>
        <end position="944"/>
    </location>
</feature>
<name>Q0CAB7_ASPTN</name>
<protein>
    <recommendedName>
        <fullName evidence="18">SNF2 family helicase</fullName>
    </recommendedName>
</protein>
<dbReference type="Pfam" id="PF08797">
    <property type="entry name" value="HIRAN"/>
    <property type="match status" value="1"/>
</dbReference>
<dbReference type="STRING" id="341663.Q0CAB7"/>
<feature type="region of interest" description="Disordered" evidence="12">
    <location>
        <begin position="1"/>
        <end position="44"/>
    </location>
</feature>
<dbReference type="InterPro" id="IPR001841">
    <property type="entry name" value="Znf_RING"/>
</dbReference>
<dbReference type="PROSITE" id="PS51192">
    <property type="entry name" value="HELICASE_ATP_BIND_1"/>
    <property type="match status" value="1"/>
</dbReference>
<feature type="domain" description="RING-type" evidence="13">
    <location>
        <begin position="702"/>
        <end position="740"/>
    </location>
</feature>
<dbReference type="Proteomes" id="UP000007963">
    <property type="component" value="Unassembled WGS sequence"/>
</dbReference>
<dbReference type="GO" id="GO:0005634">
    <property type="term" value="C:nucleus"/>
    <property type="evidence" value="ECO:0007669"/>
    <property type="project" value="UniProtKB-SubCell"/>
</dbReference>
<sequence>MGVSAEKRPIERVDLTQSDGEQSERPSLPKTPRIGSSGQRFGEATTFLPLSQSSQAYSAIDDDEDAQAVDVVQGTQGEDDSSPVSTILYGNLHTKIVGVRYYRGHATIGEYVILRREPTNQYDSNAIRVDNVMGAQIGHIPRNMAAKLAKYMDAKDLVVEGVLTGVKGAWDCPVHLRLFGPADPAKREDIKRRLQQDRLPLDEYRKLEREERERRKQLEKARKEAAKLSRSLTSGKGHEQNESVLGYANLSTPDGLGFAEENLEDLIGQSTAFNPRDVAKVTENFGTSESDLANMPMAETPSALATELLPYQRQGLAWMIGQENPQLPSAGSTDIVQLWKRDGSRFTNIATNFSTSIAPPLASGGILADDMGLGKTIQIISLILANPQPLTPGISKSTLIVSPVGVMSNWRNQIQDHTHPGRSPRVLVYHGQGKKEAANLDHYDVVITSYGALAMEYNPKAKVPPKTGIFSLHWRRVVLDEGHTIRNPRSKGALAASNLRADSRWSLTGTPIVNSLKDLYSQVRYLKLSGGLEDMAVFNGALIRPLTSGDPDARLLLQALMSTICLRRRKDMEFVNLRLPPLTSRVLRVKFHPHEQDKYELFQYVYPQTNPVTLHLHTPQVGSPRHAPRNTSRKTKPTQPTRTSSKVILRLRQVCNHWALCKNRIDNLTALLEKNKVVPLTPENVKALQDMLQVSIENQEMCAICLDTLEQPVITACAHAFDRNCIEQVIERQHRCPLCRADIADPSTLVAPAVELGESADDDAVVAAADPDHPSSKIEALVKILTAQGQAPGTKTVVFSQWTSFLNLLEPHLHRVGIGFARIDGKMNSVARDNSTYRFSRDPQCTVLLASLSVCSVGLNLVAANQAILADSWWAPAIEDQAVDRVYRLGQKRETTVWRLVMEDSIEDRVLAIQDVKRQLMSAAFRETSKKKAEDRATRVADLEKLLG</sequence>
<dbReference type="SUPFAM" id="SSF52540">
    <property type="entry name" value="P-loop containing nucleoside triphosphate hydrolases"/>
    <property type="match status" value="2"/>
</dbReference>
<reference evidence="17" key="1">
    <citation type="submission" date="2005-09" db="EMBL/GenBank/DDBJ databases">
        <title>Annotation of the Aspergillus terreus NIH2624 genome.</title>
        <authorList>
            <person name="Birren B.W."/>
            <person name="Lander E.S."/>
            <person name="Galagan J.E."/>
            <person name="Nusbaum C."/>
            <person name="Devon K."/>
            <person name="Henn M."/>
            <person name="Ma L.-J."/>
            <person name="Jaffe D.B."/>
            <person name="Butler J."/>
            <person name="Alvarez P."/>
            <person name="Gnerre S."/>
            <person name="Grabherr M."/>
            <person name="Kleber M."/>
            <person name="Mauceli E.W."/>
            <person name="Brockman W."/>
            <person name="Rounsley S."/>
            <person name="Young S.K."/>
            <person name="LaButti K."/>
            <person name="Pushparaj V."/>
            <person name="DeCaprio D."/>
            <person name="Crawford M."/>
            <person name="Koehrsen M."/>
            <person name="Engels R."/>
            <person name="Montgomery P."/>
            <person name="Pearson M."/>
            <person name="Howarth C."/>
            <person name="Larson L."/>
            <person name="Luoma S."/>
            <person name="White J."/>
            <person name="Alvarado L."/>
            <person name="Kodira C.D."/>
            <person name="Zeng Q."/>
            <person name="Oleary S."/>
            <person name="Yandava C."/>
            <person name="Denning D.W."/>
            <person name="Nierman W.C."/>
            <person name="Milne T."/>
            <person name="Madden K."/>
        </authorList>
    </citation>
    <scope>NUCLEOTIDE SEQUENCE [LARGE SCALE GENOMIC DNA]</scope>
    <source>
        <strain evidence="17">NIH 2624 / FGSC A1156</strain>
    </source>
</reference>
<keyword evidence="9" id="KW-0067">ATP-binding</keyword>
<dbReference type="Pfam" id="PF13923">
    <property type="entry name" value="zf-C3HC4_2"/>
    <property type="match status" value="1"/>
</dbReference>
<dbReference type="Gene3D" id="3.30.40.10">
    <property type="entry name" value="Zinc/RING finger domain, C3HC4 (zinc finger)"/>
    <property type="match status" value="1"/>
</dbReference>
<dbReference type="GO" id="GO:0005524">
    <property type="term" value="F:ATP binding"/>
    <property type="evidence" value="ECO:0007669"/>
    <property type="project" value="UniProtKB-KW"/>
</dbReference>
<dbReference type="RefSeq" id="XP_001217989.1">
    <property type="nucleotide sequence ID" value="XM_001217988.1"/>
</dbReference>
<dbReference type="AlphaFoldDB" id="Q0CAB7"/>
<keyword evidence="6" id="KW-0378">Hydrolase</keyword>
<feature type="region of interest" description="Disordered" evidence="12">
    <location>
        <begin position="209"/>
        <end position="240"/>
    </location>
</feature>
<dbReference type="SMART" id="SM00910">
    <property type="entry name" value="HIRAN"/>
    <property type="match status" value="1"/>
</dbReference>
<dbReference type="EMBL" id="CH476607">
    <property type="protein sequence ID" value="EAU30504.1"/>
    <property type="molecule type" value="Genomic_DNA"/>
</dbReference>
<dbReference type="InterPro" id="IPR000330">
    <property type="entry name" value="SNF2_N"/>
</dbReference>
<dbReference type="SMART" id="SM00487">
    <property type="entry name" value="DEXDc"/>
    <property type="match status" value="1"/>
</dbReference>
<dbReference type="VEuPathDB" id="FungiDB:ATEG_09367"/>
<dbReference type="eggNOG" id="KOG1001">
    <property type="taxonomic scope" value="Eukaryota"/>
</dbReference>
<comment type="subcellular location">
    <subcellularLocation>
        <location evidence="1">Nucleus</location>
    </subcellularLocation>
</comment>
<dbReference type="InterPro" id="IPR014001">
    <property type="entry name" value="Helicase_ATP-bd"/>
</dbReference>
<keyword evidence="10" id="KW-0539">Nucleus</keyword>
<feature type="domain" description="Helicase ATP-binding" evidence="14">
    <location>
        <begin position="356"/>
        <end position="529"/>
    </location>
</feature>
<evidence type="ECO:0000256" key="6">
    <source>
        <dbReference type="ARBA" id="ARBA00022801"/>
    </source>
</evidence>
<evidence type="ECO:0000256" key="2">
    <source>
        <dbReference type="ARBA" id="ARBA00007025"/>
    </source>
</evidence>
<feature type="region of interest" description="Disordered" evidence="12">
    <location>
        <begin position="619"/>
        <end position="643"/>
    </location>
</feature>
<feature type="compositionally biased region" description="Basic residues" evidence="12">
    <location>
        <begin position="626"/>
        <end position="636"/>
    </location>
</feature>
<dbReference type="OrthoDB" id="448448at2759"/>
<dbReference type="GO" id="GO:0004386">
    <property type="term" value="F:helicase activity"/>
    <property type="evidence" value="ECO:0007669"/>
    <property type="project" value="UniProtKB-KW"/>
</dbReference>
<evidence type="ECO:0000256" key="3">
    <source>
        <dbReference type="ARBA" id="ARBA00022723"/>
    </source>
</evidence>
<dbReference type="CDD" id="cd18793">
    <property type="entry name" value="SF2_C_SNF"/>
    <property type="match status" value="1"/>
</dbReference>
<evidence type="ECO:0000313" key="17">
    <source>
        <dbReference type="Proteomes" id="UP000007963"/>
    </source>
</evidence>
<evidence type="ECO:0000256" key="7">
    <source>
        <dbReference type="ARBA" id="ARBA00022806"/>
    </source>
</evidence>
<evidence type="ECO:0000313" key="16">
    <source>
        <dbReference type="EMBL" id="EAU30504.1"/>
    </source>
</evidence>
<dbReference type="InterPro" id="IPR027417">
    <property type="entry name" value="P-loop_NTPase"/>
</dbReference>
<dbReference type="SMART" id="SM00490">
    <property type="entry name" value="HELICc"/>
    <property type="match status" value="1"/>
</dbReference>
<keyword evidence="3" id="KW-0479">Metal-binding</keyword>
<dbReference type="InterPro" id="IPR049730">
    <property type="entry name" value="SNF2/RAD54-like_C"/>
</dbReference>
<dbReference type="PROSITE" id="PS51194">
    <property type="entry name" value="HELICASE_CTER"/>
    <property type="match status" value="1"/>
</dbReference>
<evidence type="ECO:0000256" key="9">
    <source>
        <dbReference type="ARBA" id="ARBA00022840"/>
    </source>
</evidence>
<dbReference type="GeneID" id="4354016"/>
<dbReference type="Gene3D" id="3.40.50.10810">
    <property type="entry name" value="Tandem AAA-ATPase domain"/>
    <property type="match status" value="1"/>
</dbReference>
<dbReference type="Pfam" id="PF00271">
    <property type="entry name" value="Helicase_C"/>
    <property type="match status" value="1"/>
</dbReference>
<gene>
    <name evidence="16" type="ORF">ATEG_09367</name>
</gene>
<dbReference type="InterPro" id="IPR013083">
    <property type="entry name" value="Znf_RING/FYVE/PHD"/>
</dbReference>
<dbReference type="InterPro" id="IPR050628">
    <property type="entry name" value="SNF2_RAD54_helicase_TF"/>
</dbReference>